<dbReference type="KEGG" id="sep:SE_1392"/>
<dbReference type="Gene3D" id="3.40.640.10">
    <property type="entry name" value="Type I PLP-dependent aspartate aminotransferase-like (Major domain)"/>
    <property type="match status" value="1"/>
</dbReference>
<name>A0A0H2VGZ2_STAES</name>
<evidence type="ECO:0000259" key="3">
    <source>
        <dbReference type="Pfam" id="PF00266"/>
    </source>
</evidence>
<protein>
    <submittedName>
        <fullName evidence="4">Iron-sulfur cofactor synthesis protein nifZ</fullName>
    </submittedName>
</protein>
<dbReference type="OrthoDB" id="9808002at2"/>
<dbReference type="HOGENOM" id="CLU_003433_0_0_9"/>
<evidence type="ECO:0000313" key="5">
    <source>
        <dbReference type="Proteomes" id="UP000001411"/>
    </source>
</evidence>
<keyword evidence="2" id="KW-0663">Pyridoxal phosphate</keyword>
<evidence type="ECO:0000313" key="4">
    <source>
        <dbReference type="EMBL" id="AAO04991.1"/>
    </source>
</evidence>
<dbReference type="EMBL" id="AE015929">
    <property type="protein sequence ID" value="AAO04991.1"/>
    <property type="molecule type" value="Genomic_DNA"/>
</dbReference>
<dbReference type="eggNOG" id="COG1104">
    <property type="taxonomic scope" value="Bacteria"/>
</dbReference>
<proteinExistence type="predicted"/>
<accession>A0A0H2VGZ2</accession>
<dbReference type="InterPro" id="IPR015421">
    <property type="entry name" value="PyrdxlP-dep_Trfase_major"/>
</dbReference>
<dbReference type="Proteomes" id="UP000001411">
    <property type="component" value="Chromosome"/>
</dbReference>
<dbReference type="Gene3D" id="3.90.1150.10">
    <property type="entry name" value="Aspartate Aminotransferase, domain 1"/>
    <property type="match status" value="1"/>
</dbReference>
<dbReference type="InterPro" id="IPR016454">
    <property type="entry name" value="Cysteine_dSase"/>
</dbReference>
<dbReference type="PANTHER" id="PTHR11601:SF50">
    <property type="entry name" value="CYSTEINE DESULFURASE ISCS 2-RELATED"/>
    <property type="match status" value="1"/>
</dbReference>
<dbReference type="PIRSF" id="PIRSF005572">
    <property type="entry name" value="NifS"/>
    <property type="match status" value="1"/>
</dbReference>
<organism evidence="4 5">
    <name type="scientific">Staphylococcus epidermidis (strain ATCC 12228 / FDA PCI 1200)</name>
    <dbReference type="NCBI Taxonomy" id="176280"/>
    <lineage>
        <taxon>Bacteria</taxon>
        <taxon>Bacillati</taxon>
        <taxon>Bacillota</taxon>
        <taxon>Bacilli</taxon>
        <taxon>Bacillales</taxon>
        <taxon>Staphylococcaceae</taxon>
        <taxon>Staphylococcus</taxon>
    </lineage>
</organism>
<comment type="cofactor">
    <cofactor evidence="1">
        <name>pyridoxal 5'-phosphate</name>
        <dbReference type="ChEBI" id="CHEBI:597326"/>
    </cofactor>
</comment>
<dbReference type="SUPFAM" id="SSF53383">
    <property type="entry name" value="PLP-dependent transferases"/>
    <property type="match status" value="1"/>
</dbReference>
<dbReference type="GO" id="GO:0003824">
    <property type="term" value="F:catalytic activity"/>
    <property type="evidence" value="ECO:0007669"/>
    <property type="project" value="UniProtKB-ARBA"/>
</dbReference>
<evidence type="ECO:0000256" key="1">
    <source>
        <dbReference type="ARBA" id="ARBA00001933"/>
    </source>
</evidence>
<feature type="domain" description="Aminotransferase class V" evidence="3">
    <location>
        <begin position="5"/>
        <end position="364"/>
    </location>
</feature>
<dbReference type="PATRIC" id="fig|176280.10.peg.1360"/>
<dbReference type="InterPro" id="IPR000192">
    <property type="entry name" value="Aminotrans_V_dom"/>
</dbReference>
<dbReference type="Gene3D" id="1.10.260.50">
    <property type="match status" value="1"/>
</dbReference>
<dbReference type="InterPro" id="IPR015422">
    <property type="entry name" value="PyrdxlP-dep_Trfase_small"/>
</dbReference>
<dbReference type="AlphaFoldDB" id="A0A0H2VGZ2"/>
<evidence type="ECO:0000256" key="2">
    <source>
        <dbReference type="ARBA" id="ARBA00022898"/>
    </source>
</evidence>
<sequence>MLSVIYLDNAATTKADQDVVDSFVKVNQTLYFNPNSPHHAGVQAEQLLLKAKSEINRILNLNNQFDIIFTSGATESNNILLKGIAYMKKETANEIITSVLEHPSVLEVMRYLEREKGFKLKYVDVTKEGKLDTEHLKSLMTDKVGLVTCMYVNNIMGQIQPIEEIANIVKNYPRAHFHVDAVQALGKVPMQINHIDSLSLSGHKFNGLKGQGLLLLKNIQNIEPIVHGGGQEYGLRSGTINLPMAISMVRAIKNAVDQTKELNLRLSNYKNKLLSFLAEYKNVFINSPQNASPHIINIGFPGVKGEVLVNAFSKQNVMVSTTSACSSKMNKLNEVLLAMEIAESKIEGSIRISLGAHTTENDILSFMNAFESVYKEIKELLK</sequence>
<dbReference type="InterPro" id="IPR015424">
    <property type="entry name" value="PyrdxlP-dep_Trfase"/>
</dbReference>
<dbReference type="Pfam" id="PF00266">
    <property type="entry name" value="Aminotran_5"/>
    <property type="match status" value="1"/>
</dbReference>
<reference evidence="4 5" key="1">
    <citation type="journal article" date="2003" name="Mol. Microbiol.">
        <title>Genome-based analysis of virulence genes in a non-biofilm-forming Staphylococcus epidermidis strain (ATCC 12228).</title>
        <authorList>
            <person name="Zhang Y.Q."/>
            <person name="Ren S.X."/>
            <person name="Li H.L."/>
            <person name="Wang Y.X."/>
            <person name="Fu G."/>
            <person name="Yang J."/>
            <person name="Qin Z.Q."/>
            <person name="Miao Y.G."/>
            <person name="Wang W.Y."/>
            <person name="Chen R.S."/>
            <person name="Shen Y."/>
            <person name="Chen Z."/>
            <person name="Yuan Z.H."/>
            <person name="Zhao G.P."/>
            <person name="Qu D."/>
            <person name="Danchin A."/>
            <person name="Wen Y.M."/>
        </authorList>
    </citation>
    <scope>NUCLEOTIDE SEQUENCE [LARGE SCALE GENOMIC DNA]</scope>
    <source>
        <strain evidence="5">ATCC 12228 / FDA PCI 1200</strain>
    </source>
</reference>
<dbReference type="PANTHER" id="PTHR11601">
    <property type="entry name" value="CYSTEINE DESULFURYLASE FAMILY MEMBER"/>
    <property type="match status" value="1"/>
</dbReference>
<gene>
    <name evidence="4" type="ordered locus">SE_1392</name>
</gene>